<dbReference type="PROSITE" id="PS51668">
    <property type="entry name" value="TSAA_2"/>
    <property type="match status" value="1"/>
</dbReference>
<accession>A0A1W2EG27</accession>
<dbReference type="PANTHER" id="PTHR12818">
    <property type="entry name" value="TRNA (ADENINE(37)-N6)-METHYLTRANSFERASE"/>
    <property type="match status" value="1"/>
</dbReference>
<dbReference type="EMBL" id="FWXY01000030">
    <property type="protein sequence ID" value="SMD08286.1"/>
    <property type="molecule type" value="Genomic_DNA"/>
</dbReference>
<name>A0A1W2EG27_9BACT</name>
<dbReference type="RefSeq" id="WP_084071507.1">
    <property type="nucleotide sequence ID" value="NZ_FWXY01000030.1"/>
</dbReference>
<keyword evidence="1" id="KW-0949">S-adenosyl-L-methionine</keyword>
<reference evidence="5 6" key="1">
    <citation type="submission" date="2017-04" db="EMBL/GenBank/DDBJ databases">
        <authorList>
            <person name="Afonso C.L."/>
            <person name="Miller P.J."/>
            <person name="Scott M.A."/>
            <person name="Spackman E."/>
            <person name="Goraichik I."/>
            <person name="Dimitrov K.M."/>
            <person name="Suarez D.L."/>
            <person name="Swayne D.E."/>
        </authorList>
    </citation>
    <scope>NUCLEOTIDE SEQUENCE [LARGE SCALE GENOMIC DNA]</scope>
    <source>
        <strain evidence="5 6">DSM 3385</strain>
    </source>
</reference>
<evidence type="ECO:0000259" key="4">
    <source>
        <dbReference type="PROSITE" id="PS51668"/>
    </source>
</evidence>
<dbReference type="NCBIfam" id="TIGR00104">
    <property type="entry name" value="tRNA_TsaA"/>
    <property type="match status" value="1"/>
</dbReference>
<keyword evidence="5" id="KW-0808">Transferase</keyword>
<feature type="region of interest" description="Disordered" evidence="3">
    <location>
        <begin position="27"/>
        <end position="50"/>
    </location>
</feature>
<evidence type="ECO:0000256" key="3">
    <source>
        <dbReference type="SAM" id="MobiDB-lite"/>
    </source>
</evidence>
<dbReference type="PANTHER" id="PTHR12818:SF0">
    <property type="entry name" value="TRNA (ADENINE(37)-N6)-METHYLTRANSFERASE"/>
    <property type="match status" value="1"/>
</dbReference>
<sequence>MSDTTSTTDIDFSLTPVGHVENTISEMTFSPHGEDTPEERKRQVEKHREETRNTVSTLNILPRFEELLDGIEDFSHIVVIYWPHKLSPEDRQIKKVHPMGRKDIPLKGIFSTRSPARPNPLLISTVRLLKRDKNQLRVKGLEALNGSPIMDIKPTTKHFDGGEDQTFPDWIKELNQDMTDKK</sequence>
<proteinExistence type="inferred from homology"/>
<comment type="similarity">
    <text evidence="2">Belongs to the tRNA methyltransferase O family.</text>
</comment>
<keyword evidence="5" id="KW-0489">Methyltransferase</keyword>
<dbReference type="InterPro" id="IPR023370">
    <property type="entry name" value="TrmO-like_N"/>
</dbReference>
<protein>
    <submittedName>
        <fullName evidence="5">tRNA-Thr(GGU) m(6)t(6)A37 methyltransferase TsaA</fullName>
    </submittedName>
</protein>
<dbReference type="Gene3D" id="2.40.30.70">
    <property type="entry name" value="YaeB-like"/>
    <property type="match status" value="1"/>
</dbReference>
<evidence type="ECO:0000256" key="1">
    <source>
        <dbReference type="ARBA" id="ARBA00022691"/>
    </source>
</evidence>
<organism evidence="5 6">
    <name type="scientific">Desulfocicer vacuolatum DSM 3385</name>
    <dbReference type="NCBI Taxonomy" id="1121400"/>
    <lineage>
        <taxon>Bacteria</taxon>
        <taxon>Pseudomonadati</taxon>
        <taxon>Thermodesulfobacteriota</taxon>
        <taxon>Desulfobacteria</taxon>
        <taxon>Desulfobacterales</taxon>
        <taxon>Desulfobacteraceae</taxon>
        <taxon>Desulfocicer</taxon>
    </lineage>
</organism>
<dbReference type="AlphaFoldDB" id="A0A1W2EG27"/>
<evidence type="ECO:0000256" key="2">
    <source>
        <dbReference type="ARBA" id="ARBA00033753"/>
    </source>
</evidence>
<dbReference type="InterPro" id="IPR040372">
    <property type="entry name" value="YaeB-like"/>
</dbReference>
<feature type="domain" description="TsaA-like" evidence="4">
    <location>
        <begin position="14"/>
        <end position="164"/>
    </location>
</feature>
<dbReference type="GO" id="GO:0008168">
    <property type="term" value="F:methyltransferase activity"/>
    <property type="evidence" value="ECO:0007669"/>
    <property type="project" value="UniProtKB-KW"/>
</dbReference>
<dbReference type="GO" id="GO:0032259">
    <property type="term" value="P:methylation"/>
    <property type="evidence" value="ECO:0007669"/>
    <property type="project" value="UniProtKB-KW"/>
</dbReference>
<evidence type="ECO:0000313" key="6">
    <source>
        <dbReference type="Proteomes" id="UP000192418"/>
    </source>
</evidence>
<evidence type="ECO:0000313" key="5">
    <source>
        <dbReference type="EMBL" id="SMD08286.1"/>
    </source>
</evidence>
<dbReference type="InterPro" id="IPR036413">
    <property type="entry name" value="YaeB-like_sf"/>
</dbReference>
<dbReference type="CDD" id="cd09281">
    <property type="entry name" value="UPF0066"/>
    <property type="match status" value="1"/>
</dbReference>
<dbReference type="Pfam" id="PF01980">
    <property type="entry name" value="TrmO_N"/>
    <property type="match status" value="1"/>
</dbReference>
<dbReference type="Proteomes" id="UP000192418">
    <property type="component" value="Unassembled WGS sequence"/>
</dbReference>
<dbReference type="SUPFAM" id="SSF118196">
    <property type="entry name" value="YaeB-like"/>
    <property type="match status" value="1"/>
</dbReference>
<dbReference type="STRING" id="1121400.SAMN02746065_13023"/>
<keyword evidence="6" id="KW-1185">Reference proteome</keyword>
<gene>
    <name evidence="5" type="ORF">SAMN02746065_13023</name>
</gene>
<feature type="compositionally biased region" description="Basic and acidic residues" evidence="3">
    <location>
        <begin position="32"/>
        <end position="50"/>
    </location>
</feature>
<dbReference type="InterPro" id="IPR036414">
    <property type="entry name" value="YaeB_N_sf"/>
</dbReference>
<dbReference type="OrthoDB" id="9804309at2"/>